<dbReference type="InParanoid" id="A0A369JHC5"/>
<organism evidence="1 2">
    <name type="scientific">Hypsizygus marmoreus</name>
    <name type="common">White beech mushroom</name>
    <name type="synonym">Agaricus marmoreus</name>
    <dbReference type="NCBI Taxonomy" id="39966"/>
    <lineage>
        <taxon>Eukaryota</taxon>
        <taxon>Fungi</taxon>
        <taxon>Dikarya</taxon>
        <taxon>Basidiomycota</taxon>
        <taxon>Agaricomycotina</taxon>
        <taxon>Agaricomycetes</taxon>
        <taxon>Agaricomycetidae</taxon>
        <taxon>Agaricales</taxon>
        <taxon>Tricholomatineae</taxon>
        <taxon>Lyophyllaceae</taxon>
        <taxon>Hypsizygus</taxon>
    </lineage>
</organism>
<evidence type="ECO:0000313" key="2">
    <source>
        <dbReference type="Proteomes" id="UP000076154"/>
    </source>
</evidence>
<proteinExistence type="predicted"/>
<dbReference type="AlphaFoldDB" id="A0A369JHC5"/>
<reference evidence="1" key="1">
    <citation type="submission" date="2018-04" db="EMBL/GenBank/DDBJ databases">
        <title>Whole genome sequencing of Hypsizygus marmoreus.</title>
        <authorList>
            <person name="Choi I.-G."/>
            <person name="Min B."/>
            <person name="Kim J.-G."/>
            <person name="Kim S."/>
            <person name="Oh Y.-L."/>
            <person name="Kong W.-S."/>
            <person name="Park H."/>
            <person name="Jeong J."/>
            <person name="Song E.-S."/>
        </authorList>
    </citation>
    <scope>NUCLEOTIDE SEQUENCE [LARGE SCALE GENOMIC DNA]</scope>
    <source>
        <strain evidence="1">51987-8</strain>
    </source>
</reference>
<evidence type="ECO:0000313" key="1">
    <source>
        <dbReference type="EMBL" id="RDB21589.1"/>
    </source>
</evidence>
<protein>
    <submittedName>
        <fullName evidence="1">Uncharacterized protein</fullName>
    </submittedName>
</protein>
<accession>A0A369JHC5</accession>
<dbReference type="Proteomes" id="UP000076154">
    <property type="component" value="Unassembled WGS sequence"/>
</dbReference>
<gene>
    <name evidence="1" type="ORF">Hypma_011268</name>
</gene>
<comment type="caution">
    <text evidence="1">The sequence shown here is derived from an EMBL/GenBank/DDBJ whole genome shotgun (WGS) entry which is preliminary data.</text>
</comment>
<sequence length="128" mass="14252">MPTVVPIRPSFLPTGRSRVGSPAGSQILERLSICHRHRWSLDSGPSASNNMNPPVLIQSSVPTPEHHRLAARTACSPSRRMVRTFFHAPWFSGDGDVVSIRVNIQFPAYPRITETPKLHIAAHIRMPM</sequence>
<keyword evidence="2" id="KW-1185">Reference proteome</keyword>
<dbReference type="EMBL" id="LUEZ02000054">
    <property type="protein sequence ID" value="RDB21589.1"/>
    <property type="molecule type" value="Genomic_DNA"/>
</dbReference>
<name>A0A369JHC5_HYPMA</name>